<evidence type="ECO:0000259" key="3">
    <source>
        <dbReference type="Pfam" id="PF00296"/>
    </source>
</evidence>
<gene>
    <name evidence="4" type="ORF">WG901_14415</name>
</gene>
<keyword evidence="1 4" id="KW-0560">Oxidoreductase</keyword>
<dbReference type="PANTHER" id="PTHR30137:SF8">
    <property type="entry name" value="BLR5498 PROTEIN"/>
    <property type="match status" value="1"/>
</dbReference>
<reference evidence="4 5" key="1">
    <citation type="submission" date="2024-03" db="EMBL/GenBank/DDBJ databases">
        <authorList>
            <person name="Jo J.-H."/>
        </authorList>
    </citation>
    <scope>NUCLEOTIDE SEQUENCE [LARGE SCALE GENOMIC DNA]</scope>
    <source>
        <strain evidence="4 5">PS1R-30</strain>
    </source>
</reference>
<dbReference type="InterPro" id="IPR050766">
    <property type="entry name" value="Bact_Lucif_Oxidored"/>
</dbReference>
<name>A0ABU8RYN9_9SPHN</name>
<dbReference type="InterPro" id="IPR036661">
    <property type="entry name" value="Luciferase-like_sf"/>
</dbReference>
<evidence type="ECO:0000256" key="1">
    <source>
        <dbReference type="ARBA" id="ARBA00023002"/>
    </source>
</evidence>
<dbReference type="RefSeq" id="WP_339587791.1">
    <property type="nucleotide sequence ID" value="NZ_JBBHJZ010000003.1"/>
</dbReference>
<proteinExistence type="predicted"/>
<evidence type="ECO:0000256" key="2">
    <source>
        <dbReference type="ARBA" id="ARBA00023033"/>
    </source>
</evidence>
<evidence type="ECO:0000313" key="4">
    <source>
        <dbReference type="EMBL" id="MEJ5977839.1"/>
    </source>
</evidence>
<keyword evidence="5" id="KW-1185">Reference proteome</keyword>
<dbReference type="Pfam" id="PF00296">
    <property type="entry name" value="Bac_luciferase"/>
    <property type="match status" value="1"/>
</dbReference>
<dbReference type="PANTHER" id="PTHR30137">
    <property type="entry name" value="LUCIFERASE-LIKE MONOOXYGENASE"/>
    <property type="match status" value="1"/>
</dbReference>
<dbReference type="Gene3D" id="3.20.20.30">
    <property type="entry name" value="Luciferase-like domain"/>
    <property type="match status" value="1"/>
</dbReference>
<organism evidence="4 5">
    <name type="scientific">Novosphingobium anseongense</name>
    <dbReference type="NCBI Taxonomy" id="3133436"/>
    <lineage>
        <taxon>Bacteria</taxon>
        <taxon>Pseudomonadati</taxon>
        <taxon>Pseudomonadota</taxon>
        <taxon>Alphaproteobacteria</taxon>
        <taxon>Sphingomonadales</taxon>
        <taxon>Sphingomonadaceae</taxon>
        <taxon>Novosphingobium</taxon>
    </lineage>
</organism>
<protein>
    <submittedName>
        <fullName evidence="4">LLM class flavin-dependent oxidoreductase</fullName>
        <ecNumber evidence="4">1.-.-.-</ecNumber>
    </submittedName>
</protein>
<keyword evidence="2" id="KW-0503">Monooxygenase</keyword>
<comment type="caution">
    <text evidence="4">The sequence shown here is derived from an EMBL/GenBank/DDBJ whole genome shotgun (WGS) entry which is preliminary data.</text>
</comment>
<dbReference type="EC" id="1.-.-.-" evidence="4"/>
<sequence>MQIGVHLGFQNLHGMPDMEFFRKETQIAIEAEAMGFDFAAMVEHHFTDYAACPDPLQALSYVAAKTKTIKLMPAAVILPWNDPVRVVEKVAMLDSLSEGRVILGMGRGAARREFNGFRKDIADSRELFDEAALIIMDGLETGTVKANTKHFQQPEVEIRPRPEGWTRDRMLMVSMSPSSAEVAAEYGLKALRFSQGDWSHSMKEINAYRSTFEAKHGKKAPPFVISDFVVCVDTEEQVAEYTDEYFAKQFYQVANHYEWGGEHFKNMPSYATYVALGDAMNAAGGPEKAYKDYIGGNLIGTPAQLIEKDAMRKATVGDYDIIANFSYGGMSYDRVYDQMKRFADKVMPTLRESASAEPVAAE</sequence>
<accession>A0ABU8RYN9</accession>
<evidence type="ECO:0000313" key="5">
    <source>
        <dbReference type="Proteomes" id="UP001361239"/>
    </source>
</evidence>
<dbReference type="EMBL" id="JBBHJZ010000003">
    <property type="protein sequence ID" value="MEJ5977839.1"/>
    <property type="molecule type" value="Genomic_DNA"/>
</dbReference>
<dbReference type="GO" id="GO:0016491">
    <property type="term" value="F:oxidoreductase activity"/>
    <property type="evidence" value="ECO:0007669"/>
    <property type="project" value="UniProtKB-KW"/>
</dbReference>
<dbReference type="InterPro" id="IPR011251">
    <property type="entry name" value="Luciferase-like_dom"/>
</dbReference>
<feature type="domain" description="Luciferase-like" evidence="3">
    <location>
        <begin position="1"/>
        <end position="308"/>
    </location>
</feature>
<dbReference type="SUPFAM" id="SSF51679">
    <property type="entry name" value="Bacterial luciferase-like"/>
    <property type="match status" value="1"/>
</dbReference>
<dbReference type="Proteomes" id="UP001361239">
    <property type="component" value="Unassembled WGS sequence"/>
</dbReference>